<reference evidence="1" key="3">
    <citation type="submission" date="2020-06" db="EMBL/GenBank/DDBJ databases">
        <title>Helianthus annuus Genome sequencing and assembly Release 2.</title>
        <authorList>
            <person name="Gouzy J."/>
            <person name="Langlade N."/>
            <person name="Munos S."/>
        </authorList>
    </citation>
    <scope>NUCLEOTIDE SEQUENCE</scope>
    <source>
        <tissue evidence="1">Leaves</tissue>
    </source>
</reference>
<protein>
    <submittedName>
        <fullName evidence="2">Uncharacterized protein</fullName>
    </submittedName>
</protein>
<dbReference type="EMBL" id="MNCJ02000330">
    <property type="protein sequence ID" value="KAF5765049.1"/>
    <property type="molecule type" value="Genomic_DNA"/>
</dbReference>
<evidence type="ECO:0000313" key="2">
    <source>
        <dbReference type="EMBL" id="OTF95407.1"/>
    </source>
</evidence>
<keyword evidence="3" id="KW-1185">Reference proteome</keyword>
<accession>A0A251S970</accession>
<reference evidence="2" key="2">
    <citation type="submission" date="2017-02" db="EMBL/GenBank/DDBJ databases">
        <title>Sunflower complete genome.</title>
        <authorList>
            <person name="Langlade N."/>
            <person name="Munos S."/>
        </authorList>
    </citation>
    <scope>NUCLEOTIDE SEQUENCE [LARGE SCALE GENOMIC DNA]</scope>
    <source>
        <tissue evidence="2">Leaves</tissue>
    </source>
</reference>
<dbReference type="EMBL" id="CM007904">
    <property type="protein sequence ID" value="OTF95407.1"/>
    <property type="molecule type" value="Genomic_DNA"/>
</dbReference>
<reference evidence="1 3" key="1">
    <citation type="journal article" date="2017" name="Nature">
        <title>The sunflower genome provides insights into oil metabolism, flowering and Asterid evolution.</title>
        <authorList>
            <person name="Badouin H."/>
            <person name="Gouzy J."/>
            <person name="Grassa C.J."/>
            <person name="Murat F."/>
            <person name="Staton S.E."/>
            <person name="Cottret L."/>
            <person name="Lelandais-Briere C."/>
            <person name="Owens G.L."/>
            <person name="Carrere S."/>
            <person name="Mayjonade B."/>
            <person name="Legrand L."/>
            <person name="Gill N."/>
            <person name="Kane N.C."/>
            <person name="Bowers J.E."/>
            <person name="Hubner S."/>
            <person name="Bellec A."/>
            <person name="Berard A."/>
            <person name="Berges H."/>
            <person name="Blanchet N."/>
            <person name="Boniface M.C."/>
            <person name="Brunel D."/>
            <person name="Catrice O."/>
            <person name="Chaidir N."/>
            <person name="Claudel C."/>
            <person name="Donnadieu C."/>
            <person name="Faraut T."/>
            <person name="Fievet G."/>
            <person name="Helmstetter N."/>
            <person name="King M."/>
            <person name="Knapp S.J."/>
            <person name="Lai Z."/>
            <person name="Le Paslier M.C."/>
            <person name="Lippi Y."/>
            <person name="Lorenzon L."/>
            <person name="Mandel J.R."/>
            <person name="Marage G."/>
            <person name="Marchand G."/>
            <person name="Marquand E."/>
            <person name="Bret-Mestries E."/>
            <person name="Morien E."/>
            <person name="Nambeesan S."/>
            <person name="Nguyen T."/>
            <person name="Pegot-Espagnet P."/>
            <person name="Pouilly N."/>
            <person name="Raftis F."/>
            <person name="Sallet E."/>
            <person name="Schiex T."/>
            <person name="Thomas J."/>
            <person name="Vandecasteele C."/>
            <person name="Vares D."/>
            <person name="Vear F."/>
            <person name="Vautrin S."/>
            <person name="Crespi M."/>
            <person name="Mangin B."/>
            <person name="Burke J.M."/>
            <person name="Salse J."/>
            <person name="Munos S."/>
            <person name="Vincourt P."/>
            <person name="Rieseberg L.H."/>
            <person name="Langlade N.B."/>
        </authorList>
    </citation>
    <scope>NUCLEOTIDE SEQUENCE [LARGE SCALE GENOMIC DNA]</scope>
    <source>
        <strain evidence="3">cv. SF193</strain>
        <tissue evidence="1">Leaves</tissue>
    </source>
</reference>
<name>A0A251S970_HELAN</name>
<dbReference type="AlphaFoldDB" id="A0A251S970"/>
<organism evidence="2 3">
    <name type="scientific">Helianthus annuus</name>
    <name type="common">Common sunflower</name>
    <dbReference type="NCBI Taxonomy" id="4232"/>
    <lineage>
        <taxon>Eukaryota</taxon>
        <taxon>Viridiplantae</taxon>
        <taxon>Streptophyta</taxon>
        <taxon>Embryophyta</taxon>
        <taxon>Tracheophyta</taxon>
        <taxon>Spermatophyta</taxon>
        <taxon>Magnoliopsida</taxon>
        <taxon>eudicotyledons</taxon>
        <taxon>Gunneridae</taxon>
        <taxon>Pentapetalae</taxon>
        <taxon>asterids</taxon>
        <taxon>campanulids</taxon>
        <taxon>Asterales</taxon>
        <taxon>Asteraceae</taxon>
        <taxon>Asteroideae</taxon>
        <taxon>Heliantheae alliance</taxon>
        <taxon>Heliantheae</taxon>
        <taxon>Helianthus</taxon>
    </lineage>
</organism>
<sequence length="128" mass="14498">MHFLFLYNTHLYSLHVKPDKKHNIIELGLSSGREGPFARKAPFVRKGPVAPTSLSPQIHPTSINRCTIHSFCLLISLDTLQNALKIPLTRSEALVTKCESQIEASWAAPKAWKSGYKSYLNKEMFLFK</sequence>
<proteinExistence type="predicted"/>
<dbReference type="InParanoid" id="A0A251S970"/>
<gene>
    <name evidence="2" type="ORF">HannXRQ_Chr15g0482741</name>
    <name evidence="1" type="ORF">HanXRQr2_Chr15g0699171</name>
</gene>
<evidence type="ECO:0000313" key="1">
    <source>
        <dbReference type="EMBL" id="KAF5765049.1"/>
    </source>
</evidence>
<dbReference type="Proteomes" id="UP000215914">
    <property type="component" value="Chromosome 15"/>
</dbReference>
<evidence type="ECO:0000313" key="3">
    <source>
        <dbReference type="Proteomes" id="UP000215914"/>
    </source>
</evidence>
<dbReference type="Gramene" id="mRNA:HanXRQr2_Chr15g0699171">
    <property type="protein sequence ID" value="mRNA:HanXRQr2_Chr15g0699171"/>
    <property type="gene ID" value="HanXRQr2_Chr15g0699171"/>
</dbReference>